<evidence type="ECO:0000259" key="4">
    <source>
        <dbReference type="Pfam" id="PF08241"/>
    </source>
</evidence>
<dbReference type="SUPFAM" id="SSF53335">
    <property type="entry name" value="S-adenosyl-L-methionine-dependent methyltransferases"/>
    <property type="match status" value="1"/>
</dbReference>
<gene>
    <name evidence="5" type="ORF">ACFQKB_09270</name>
</gene>
<dbReference type="CDD" id="cd02440">
    <property type="entry name" value="AdoMet_MTases"/>
    <property type="match status" value="1"/>
</dbReference>
<dbReference type="PANTHER" id="PTHR44942">
    <property type="entry name" value="METHYLTRANSF_11 DOMAIN-CONTAINING PROTEIN"/>
    <property type="match status" value="1"/>
</dbReference>
<comment type="similarity">
    <text evidence="1">Belongs to the methyltransferase superfamily.</text>
</comment>
<dbReference type="Pfam" id="PF08241">
    <property type="entry name" value="Methyltransf_11"/>
    <property type="match status" value="1"/>
</dbReference>
<keyword evidence="2 5" id="KW-0489">Methyltransferase</keyword>
<dbReference type="EC" id="2.1.1.-" evidence="5"/>
<evidence type="ECO:0000256" key="1">
    <source>
        <dbReference type="ARBA" id="ARBA00008361"/>
    </source>
</evidence>
<evidence type="ECO:0000256" key="2">
    <source>
        <dbReference type="ARBA" id="ARBA00022603"/>
    </source>
</evidence>
<dbReference type="EMBL" id="JBHSXS010000004">
    <property type="protein sequence ID" value="MFC6879951.1"/>
    <property type="molecule type" value="Genomic_DNA"/>
</dbReference>
<proteinExistence type="inferred from homology"/>
<dbReference type="GO" id="GO:0008168">
    <property type="term" value="F:methyltransferase activity"/>
    <property type="evidence" value="ECO:0007669"/>
    <property type="project" value="UniProtKB-KW"/>
</dbReference>
<sequence>MADVFVPDFGLTANDYSRHRAGFPPELVERLQKSGVGVRGRDVLDIGTGTGGLARLLALAGARVTGLDRSAALLEQARALDDRAGVEVTYTVASAEDTGLPDAAFDTVTAGQCWHWFDAPRAAAEIGRLLRPDGHVVIAHFDWLPLPGNVVAATEHLIGAFNPAWTMGGGTGLYPRWLTDLATAGFGSIETFSFDLDVPYTPQSWVGRVRASAGVGASLPPDKAEAFTAELTNLLRDRYPDDILHIPHRTWAVVATKRPAKPVTH</sequence>
<evidence type="ECO:0000313" key="6">
    <source>
        <dbReference type="Proteomes" id="UP001596380"/>
    </source>
</evidence>
<dbReference type="Gene3D" id="3.40.50.150">
    <property type="entry name" value="Vaccinia Virus protein VP39"/>
    <property type="match status" value="1"/>
</dbReference>
<keyword evidence="6" id="KW-1185">Reference proteome</keyword>
<comment type="caution">
    <text evidence="5">The sequence shown here is derived from an EMBL/GenBank/DDBJ whole genome shotgun (WGS) entry which is preliminary data.</text>
</comment>
<dbReference type="PANTHER" id="PTHR44942:SF4">
    <property type="entry name" value="METHYLTRANSFERASE TYPE 11 DOMAIN-CONTAINING PROTEIN"/>
    <property type="match status" value="1"/>
</dbReference>
<dbReference type="Proteomes" id="UP001596380">
    <property type="component" value="Unassembled WGS sequence"/>
</dbReference>
<dbReference type="InterPro" id="IPR051052">
    <property type="entry name" value="Diverse_substrate_MTase"/>
</dbReference>
<dbReference type="InterPro" id="IPR029063">
    <property type="entry name" value="SAM-dependent_MTases_sf"/>
</dbReference>
<dbReference type="GO" id="GO:0032259">
    <property type="term" value="P:methylation"/>
    <property type="evidence" value="ECO:0007669"/>
    <property type="project" value="UniProtKB-KW"/>
</dbReference>
<evidence type="ECO:0000313" key="5">
    <source>
        <dbReference type="EMBL" id="MFC6879951.1"/>
    </source>
</evidence>
<organism evidence="5 6">
    <name type="scientific">Actinomadura yumaensis</name>
    <dbReference type="NCBI Taxonomy" id="111807"/>
    <lineage>
        <taxon>Bacteria</taxon>
        <taxon>Bacillati</taxon>
        <taxon>Actinomycetota</taxon>
        <taxon>Actinomycetes</taxon>
        <taxon>Streptosporangiales</taxon>
        <taxon>Thermomonosporaceae</taxon>
        <taxon>Actinomadura</taxon>
    </lineage>
</organism>
<protein>
    <submittedName>
        <fullName evidence="5">Class I SAM-dependent methyltransferase</fullName>
        <ecNumber evidence="5">2.1.1.-</ecNumber>
    </submittedName>
</protein>
<feature type="domain" description="Methyltransferase type 11" evidence="4">
    <location>
        <begin position="44"/>
        <end position="138"/>
    </location>
</feature>
<dbReference type="InterPro" id="IPR013216">
    <property type="entry name" value="Methyltransf_11"/>
</dbReference>
<evidence type="ECO:0000256" key="3">
    <source>
        <dbReference type="ARBA" id="ARBA00022679"/>
    </source>
</evidence>
<keyword evidence="3 5" id="KW-0808">Transferase</keyword>
<dbReference type="RefSeq" id="WP_160820478.1">
    <property type="nucleotide sequence ID" value="NZ_JBHSXE010000001.1"/>
</dbReference>
<accession>A0ABW2CH57</accession>
<reference evidence="6" key="1">
    <citation type="journal article" date="2019" name="Int. J. Syst. Evol. Microbiol.">
        <title>The Global Catalogue of Microorganisms (GCM) 10K type strain sequencing project: providing services to taxonomists for standard genome sequencing and annotation.</title>
        <authorList>
            <consortium name="The Broad Institute Genomics Platform"/>
            <consortium name="The Broad Institute Genome Sequencing Center for Infectious Disease"/>
            <person name="Wu L."/>
            <person name="Ma J."/>
        </authorList>
    </citation>
    <scope>NUCLEOTIDE SEQUENCE [LARGE SCALE GENOMIC DNA]</scope>
    <source>
        <strain evidence="6">JCM 3369</strain>
    </source>
</reference>
<name>A0ABW2CH57_9ACTN</name>